<comment type="caution">
    <text evidence="2">The sequence shown here is derived from an EMBL/GenBank/DDBJ whole genome shotgun (WGS) entry which is preliminary data.</text>
</comment>
<protein>
    <submittedName>
        <fullName evidence="2">Uncharacterized protein</fullName>
    </submittedName>
</protein>
<accession>A0AAV4AB03</accession>
<feature type="region of interest" description="Disordered" evidence="1">
    <location>
        <begin position="28"/>
        <end position="55"/>
    </location>
</feature>
<keyword evidence="3" id="KW-1185">Reference proteome</keyword>
<gene>
    <name evidence="2" type="ORF">PoB_003107000</name>
</gene>
<evidence type="ECO:0000256" key="1">
    <source>
        <dbReference type="SAM" id="MobiDB-lite"/>
    </source>
</evidence>
<proteinExistence type="predicted"/>
<feature type="compositionally biased region" description="Basic and acidic residues" evidence="1">
    <location>
        <begin position="43"/>
        <end position="55"/>
    </location>
</feature>
<name>A0AAV4AB03_9GAST</name>
<organism evidence="2 3">
    <name type="scientific">Plakobranchus ocellatus</name>
    <dbReference type="NCBI Taxonomy" id="259542"/>
    <lineage>
        <taxon>Eukaryota</taxon>
        <taxon>Metazoa</taxon>
        <taxon>Spiralia</taxon>
        <taxon>Lophotrochozoa</taxon>
        <taxon>Mollusca</taxon>
        <taxon>Gastropoda</taxon>
        <taxon>Heterobranchia</taxon>
        <taxon>Euthyneura</taxon>
        <taxon>Panpulmonata</taxon>
        <taxon>Sacoglossa</taxon>
        <taxon>Placobranchoidea</taxon>
        <taxon>Plakobranchidae</taxon>
        <taxon>Plakobranchus</taxon>
    </lineage>
</organism>
<reference evidence="2 3" key="1">
    <citation type="journal article" date="2021" name="Elife">
        <title>Chloroplast acquisition without the gene transfer in kleptoplastic sea slugs, Plakobranchus ocellatus.</title>
        <authorList>
            <person name="Maeda T."/>
            <person name="Takahashi S."/>
            <person name="Yoshida T."/>
            <person name="Shimamura S."/>
            <person name="Takaki Y."/>
            <person name="Nagai Y."/>
            <person name="Toyoda A."/>
            <person name="Suzuki Y."/>
            <person name="Arimoto A."/>
            <person name="Ishii H."/>
            <person name="Satoh N."/>
            <person name="Nishiyama T."/>
            <person name="Hasebe M."/>
            <person name="Maruyama T."/>
            <person name="Minagawa J."/>
            <person name="Obokata J."/>
            <person name="Shigenobu S."/>
        </authorList>
    </citation>
    <scope>NUCLEOTIDE SEQUENCE [LARGE SCALE GENOMIC DNA]</scope>
</reference>
<sequence length="130" mass="14978">MASENIKDHKFLDLLDLSDSEVEEWIPNTHEEWDVTDEEDDPEHTHQERSVWDDRSTNCQCAGFEDSNNRLHLVPIPINNSTEFLCDLCIYWPFKIIGSKRISVSSFQHAPQPIAPRSKGNCQLVAQKVV</sequence>
<dbReference type="EMBL" id="BLXT01003739">
    <property type="protein sequence ID" value="GFO04565.1"/>
    <property type="molecule type" value="Genomic_DNA"/>
</dbReference>
<dbReference type="Proteomes" id="UP000735302">
    <property type="component" value="Unassembled WGS sequence"/>
</dbReference>
<evidence type="ECO:0000313" key="3">
    <source>
        <dbReference type="Proteomes" id="UP000735302"/>
    </source>
</evidence>
<dbReference type="AlphaFoldDB" id="A0AAV4AB03"/>
<evidence type="ECO:0000313" key="2">
    <source>
        <dbReference type="EMBL" id="GFO04565.1"/>
    </source>
</evidence>